<dbReference type="VEuPathDB" id="ToxoDB:cyc_00062"/>
<feature type="chain" id="PRO_5008913941" evidence="2">
    <location>
        <begin position="18"/>
        <end position="111"/>
    </location>
</feature>
<dbReference type="AlphaFoldDB" id="A0A1D3CVJ5"/>
<keyword evidence="1" id="KW-0812">Transmembrane</keyword>
<evidence type="ECO:0000313" key="3">
    <source>
        <dbReference type="EMBL" id="OEH75212.1"/>
    </source>
</evidence>
<dbReference type="Proteomes" id="UP000095192">
    <property type="component" value="Unassembled WGS sequence"/>
</dbReference>
<keyword evidence="1" id="KW-0472">Membrane</keyword>
<feature type="signal peptide" evidence="2">
    <location>
        <begin position="1"/>
        <end position="17"/>
    </location>
</feature>
<reference evidence="3 4" key="1">
    <citation type="journal article" date="2016" name="BMC Genomics">
        <title>Comparative genomics reveals Cyclospora cayetanensis possesses coccidia-like metabolism and invasion components but unique surface antigens.</title>
        <authorList>
            <person name="Liu S."/>
            <person name="Wang L."/>
            <person name="Zheng H."/>
            <person name="Xu Z."/>
            <person name="Roellig D.M."/>
            <person name="Li N."/>
            <person name="Frace M.A."/>
            <person name="Tang K."/>
            <person name="Arrowood M.J."/>
            <person name="Moss D.M."/>
            <person name="Zhang L."/>
            <person name="Feng Y."/>
            <person name="Xiao L."/>
        </authorList>
    </citation>
    <scope>NUCLEOTIDE SEQUENCE [LARGE SCALE GENOMIC DNA]</scope>
    <source>
        <strain evidence="3 4">CHN_HEN01</strain>
    </source>
</reference>
<organism evidence="3 4">
    <name type="scientific">Cyclospora cayetanensis</name>
    <dbReference type="NCBI Taxonomy" id="88456"/>
    <lineage>
        <taxon>Eukaryota</taxon>
        <taxon>Sar</taxon>
        <taxon>Alveolata</taxon>
        <taxon>Apicomplexa</taxon>
        <taxon>Conoidasida</taxon>
        <taxon>Coccidia</taxon>
        <taxon>Eucoccidiorida</taxon>
        <taxon>Eimeriorina</taxon>
        <taxon>Eimeriidae</taxon>
        <taxon>Cyclospora</taxon>
    </lineage>
</organism>
<protein>
    <submittedName>
        <fullName evidence="3">Uncharacterized protein</fullName>
    </submittedName>
</protein>
<accession>A0A1D3CVJ5</accession>
<evidence type="ECO:0000313" key="4">
    <source>
        <dbReference type="Proteomes" id="UP000095192"/>
    </source>
</evidence>
<comment type="caution">
    <text evidence="3">The sequence shown here is derived from an EMBL/GenBank/DDBJ whole genome shotgun (WGS) entry which is preliminary data.</text>
</comment>
<evidence type="ECO:0000256" key="2">
    <source>
        <dbReference type="SAM" id="SignalP"/>
    </source>
</evidence>
<dbReference type="EMBL" id="JROU02001794">
    <property type="protein sequence ID" value="OEH75212.1"/>
    <property type="molecule type" value="Genomic_DNA"/>
</dbReference>
<gene>
    <name evidence="3" type="ORF">cyc_00062</name>
</gene>
<evidence type="ECO:0000256" key="1">
    <source>
        <dbReference type="SAM" id="Phobius"/>
    </source>
</evidence>
<keyword evidence="4" id="KW-1185">Reference proteome</keyword>
<keyword evidence="2" id="KW-0732">Signal</keyword>
<proteinExistence type="predicted"/>
<feature type="transmembrane region" description="Helical" evidence="1">
    <location>
        <begin position="54"/>
        <end position="76"/>
    </location>
</feature>
<name>A0A1D3CVJ5_9EIME</name>
<dbReference type="InParanoid" id="A0A1D3CVJ5"/>
<keyword evidence="1" id="KW-1133">Transmembrane helix</keyword>
<sequence length="111" mass="12490">MVGVQLAGNLLLALWSGLPFDDISPAACESAIMGNYVFKNVFAQNTSILGFADHYYYVLRPIYYTFLFVVGGLVYFSLPPYARDMEPVTSDERERARSTFDFLHSMPTAMV</sequence>
<dbReference type="VEuPathDB" id="ToxoDB:LOC34617294"/>